<feature type="transmembrane region" description="Helical" evidence="1">
    <location>
        <begin position="415"/>
        <end position="438"/>
    </location>
</feature>
<dbReference type="PANTHER" id="PTHR35043:SF8">
    <property type="entry name" value="DUF4220 DOMAIN-CONTAINING PROTEIN"/>
    <property type="match status" value="1"/>
</dbReference>
<comment type="caution">
    <text evidence="2">The sequence shown here is derived from an EMBL/GenBank/DDBJ whole genome shotgun (WGS) entry which is preliminary data.</text>
</comment>
<evidence type="ECO:0000256" key="1">
    <source>
        <dbReference type="SAM" id="Phobius"/>
    </source>
</evidence>
<protein>
    <submittedName>
        <fullName evidence="2">Uncharacterized protein</fullName>
    </submittedName>
</protein>
<dbReference type="Proteomes" id="UP001059893">
    <property type="component" value="Unassembled WGS sequence"/>
</dbReference>
<organism evidence="2 3">
    <name type="scientific">Pyricularia grisea</name>
    <name type="common">Crabgrass-specific blast fungus</name>
    <name type="synonym">Magnaporthe grisea</name>
    <dbReference type="NCBI Taxonomy" id="148305"/>
    <lineage>
        <taxon>Eukaryota</taxon>
        <taxon>Fungi</taxon>
        <taxon>Dikarya</taxon>
        <taxon>Ascomycota</taxon>
        <taxon>Pezizomycotina</taxon>
        <taxon>Sordariomycetes</taxon>
        <taxon>Sordariomycetidae</taxon>
        <taxon>Magnaporthales</taxon>
        <taxon>Pyriculariaceae</taxon>
        <taxon>Pyricularia</taxon>
    </lineage>
</organism>
<sequence>MPNCTDPNIVCGWVSSDGNRGALNILWSCFSTIWLCTWTSLCLNITDLRSNRGWRFIWYKFRWQLFAVFFPEVLVAAAAEQWVSARQSVAAFKSMEKPGGGEHEEEWTMRHAFFADMGGIMIAPRRSEHLFPVDAHQLAHLVRLGHLGRPRIPPDDIRAVNKADGLARVVTMGQMAWFCVNCVGRYAQGLSICPLELETLCFILCTTHTFFFWYHKPLDPVRAVILAADSTLDEICGPFRRHAPYKNTPLDFIKPPPDPKSLMVPFWFGFKVVFDHKSMRDHNPLPSTSSTSISLGTPRKQYDKAHRMPKTTIANSEITPPGGMSWPLTIYLLVFQLMYYGLHIIVGYQISFPTHADLVLWEVSNIVDMVLIAIFVIALGLGTYFLPLIGRVAFGGRTPSTVMEAAELLPFWAKVLVHAPFVLGYIVARLLGLIEAAISLRALSSSVYSDVIWSNFIPHM</sequence>
<gene>
    <name evidence="2" type="ORF">MCOR33_001964</name>
</gene>
<keyword evidence="3" id="KW-1185">Reference proteome</keyword>
<evidence type="ECO:0000313" key="2">
    <source>
        <dbReference type="EMBL" id="KAI6302694.1"/>
    </source>
</evidence>
<feature type="transmembrane region" description="Helical" evidence="1">
    <location>
        <begin position="370"/>
        <end position="394"/>
    </location>
</feature>
<feature type="transmembrane region" description="Helical" evidence="1">
    <location>
        <begin position="328"/>
        <end position="350"/>
    </location>
</feature>
<reference evidence="2" key="1">
    <citation type="submission" date="2021-01" db="EMBL/GenBank/DDBJ databases">
        <title>Deciphering the adaptive evolutionary patterns associated with biogeogrpahic diversity in the finger millet blast pathogen Magnaporthe oryzae in Eastern Africa.</title>
        <authorList>
            <person name="Onyema G."/>
            <person name="Shittu T.A."/>
            <person name="Dodsworth S."/>
            <person name="Devilliers S."/>
            <person name="Muthumeenakshi S."/>
            <person name="Sreenivasaprasad S."/>
        </authorList>
    </citation>
    <scope>NUCLEOTIDE SEQUENCE</scope>
    <source>
        <strain evidence="2">D15/s37</strain>
    </source>
</reference>
<accession>A0ABQ8NWQ5</accession>
<dbReference type="PANTHER" id="PTHR35043">
    <property type="entry name" value="TRANSCRIPTION FACTOR DOMAIN-CONTAINING PROTEIN"/>
    <property type="match status" value="1"/>
</dbReference>
<proteinExistence type="predicted"/>
<evidence type="ECO:0000313" key="3">
    <source>
        <dbReference type="Proteomes" id="UP001059893"/>
    </source>
</evidence>
<keyword evidence="1" id="KW-0472">Membrane</keyword>
<keyword evidence="1" id="KW-1133">Transmembrane helix</keyword>
<name>A0ABQ8NWQ5_PYRGI</name>
<feature type="transmembrane region" description="Helical" evidence="1">
    <location>
        <begin position="25"/>
        <end position="46"/>
    </location>
</feature>
<dbReference type="EMBL" id="JABSND010000021">
    <property type="protein sequence ID" value="KAI6302694.1"/>
    <property type="molecule type" value="Genomic_DNA"/>
</dbReference>
<keyword evidence="1" id="KW-0812">Transmembrane</keyword>